<feature type="non-terminal residue" evidence="7">
    <location>
        <position position="496"/>
    </location>
</feature>
<dbReference type="PANTHER" id="PTHR46974">
    <property type="entry name" value="MITOCHONDRIAL GTP/GDP CARRIER PROTEIN 1"/>
    <property type="match status" value="1"/>
</dbReference>
<dbReference type="GO" id="GO:0001409">
    <property type="term" value="F:guanine nucleotide transmembrane transporter activity"/>
    <property type="evidence" value="ECO:0007669"/>
    <property type="project" value="TreeGrafter"/>
</dbReference>
<accession>A0A9N9C7P5</accession>
<evidence type="ECO:0000256" key="5">
    <source>
        <dbReference type="PROSITE-ProRule" id="PRU00282"/>
    </source>
</evidence>
<evidence type="ECO:0000256" key="4">
    <source>
        <dbReference type="ARBA" id="ARBA00023136"/>
    </source>
</evidence>
<comment type="similarity">
    <text evidence="6">Belongs to the mitochondrial carrier (TC 2.A.29) family.</text>
</comment>
<dbReference type="PANTHER" id="PTHR46974:SF1">
    <property type="entry name" value="MITOCHONDRIAL GTP_GDP CARRIER PROTEIN 1"/>
    <property type="match status" value="1"/>
</dbReference>
<feature type="repeat" description="Solcar" evidence="5">
    <location>
        <begin position="406"/>
        <end position="481"/>
    </location>
</feature>
<evidence type="ECO:0000256" key="3">
    <source>
        <dbReference type="ARBA" id="ARBA00022989"/>
    </source>
</evidence>
<reference evidence="7" key="1">
    <citation type="submission" date="2021-06" db="EMBL/GenBank/DDBJ databases">
        <authorList>
            <person name="Kallberg Y."/>
            <person name="Tangrot J."/>
            <person name="Rosling A."/>
        </authorList>
    </citation>
    <scope>NUCLEOTIDE SEQUENCE</scope>
    <source>
        <strain evidence="7">AZ414A</strain>
    </source>
</reference>
<keyword evidence="8" id="KW-1185">Reference proteome</keyword>
<dbReference type="Pfam" id="PF00153">
    <property type="entry name" value="Mito_carr"/>
    <property type="match status" value="1"/>
</dbReference>
<dbReference type="GO" id="GO:0005739">
    <property type="term" value="C:mitochondrion"/>
    <property type="evidence" value="ECO:0007669"/>
    <property type="project" value="TreeGrafter"/>
</dbReference>
<dbReference type="Proteomes" id="UP000789706">
    <property type="component" value="Unassembled WGS sequence"/>
</dbReference>
<dbReference type="EMBL" id="CAJVPK010001542">
    <property type="protein sequence ID" value="CAG8590539.1"/>
    <property type="molecule type" value="Genomic_DNA"/>
</dbReference>
<keyword evidence="2 5" id="KW-0812">Transmembrane</keyword>
<dbReference type="GO" id="GO:0000287">
    <property type="term" value="F:magnesium ion binding"/>
    <property type="evidence" value="ECO:0007669"/>
    <property type="project" value="InterPro"/>
</dbReference>
<dbReference type="InterPro" id="IPR018108">
    <property type="entry name" value="MCP_transmembrane"/>
</dbReference>
<dbReference type="InterPro" id="IPR036412">
    <property type="entry name" value="HAD-like_sf"/>
</dbReference>
<dbReference type="GO" id="GO:0016020">
    <property type="term" value="C:membrane"/>
    <property type="evidence" value="ECO:0007669"/>
    <property type="project" value="UniProtKB-SubCell"/>
</dbReference>
<comment type="caution">
    <text evidence="7">The sequence shown here is derived from an EMBL/GenBank/DDBJ whole genome shotgun (WGS) entry which is preliminary data.</text>
</comment>
<name>A0A9N9C7P5_9GLOM</name>
<dbReference type="GO" id="GO:0006190">
    <property type="term" value="P:inosine salvage"/>
    <property type="evidence" value="ECO:0007669"/>
    <property type="project" value="InterPro"/>
</dbReference>
<gene>
    <name evidence="7" type="ORF">DEBURN_LOCUS9034</name>
</gene>
<dbReference type="InterPro" id="IPR053042">
    <property type="entry name" value="Mito_GTP/GDP_Carrier"/>
</dbReference>
<sequence>EHIRKQLKGVPDQSRLRRLVPSVSTFHTKLPLRESFLLANAKHSIAARRFVPPSFNDIRSDGDMTLYDDGKDFEQDSELVNLLVRLLKCDLIVCVVTAAGYSGDSERYEQRLSGLLKGFQTAKLPKEILYSRRVSEKSEYQPEYIRTWSEEQIKAILNVAQENLQRCVDDMKLPCTVMRKSKAVGLVPQQNVKIFREQLDECVLSSQHRIVSFLQLSQKQNSLPFCAFNGGCDVWVDIGNKLIGVQILQEYLGATPAETLHVGDQVIIEGEDEDKVRNSYSLSAVRKYTSLFPGLGYAGGYKVLQRTYKYGGQPYVKDYLNSHYKHQFYSTFGEKSEVVLLPLDVLKILQQTNPDALKGRNIFRIFWDEGSRLYRGGLWTMARNAPGTVVKEHIFALQDYSKATFFQNFCASIGGAVASISISQPLDVVKTRIQNKPFDSPESGLQVIRNMVLKEGVTPKLMIVGPKLVFSFTVAQQLIPILNKLFMKEVANPNTL</sequence>
<dbReference type="AlphaFoldDB" id="A0A9N9C7P5"/>
<dbReference type="PROSITE" id="PS50920">
    <property type="entry name" value="SOLCAR"/>
    <property type="match status" value="1"/>
</dbReference>
<keyword evidence="4 5" id="KW-0472">Membrane</keyword>
<evidence type="ECO:0000256" key="6">
    <source>
        <dbReference type="RuleBase" id="RU000488"/>
    </source>
</evidence>
<dbReference type="OrthoDB" id="409947at2759"/>
<evidence type="ECO:0000256" key="1">
    <source>
        <dbReference type="ARBA" id="ARBA00004141"/>
    </source>
</evidence>
<evidence type="ECO:0000256" key="2">
    <source>
        <dbReference type="ARBA" id="ARBA00022692"/>
    </source>
</evidence>
<protein>
    <submittedName>
        <fullName evidence="7">861_t:CDS:1</fullName>
    </submittedName>
</protein>
<dbReference type="Gene3D" id="1.50.40.10">
    <property type="entry name" value="Mitochondrial carrier domain"/>
    <property type="match status" value="1"/>
</dbReference>
<evidence type="ECO:0000313" key="7">
    <source>
        <dbReference type="EMBL" id="CAG8590539.1"/>
    </source>
</evidence>
<comment type="subcellular location">
    <subcellularLocation>
        <location evidence="1">Membrane</location>
        <topology evidence="1">Multi-pass membrane protein</topology>
    </subcellularLocation>
</comment>
<dbReference type="InterPro" id="IPR023395">
    <property type="entry name" value="MCP_dom_sf"/>
</dbReference>
<proteinExistence type="inferred from homology"/>
<dbReference type="GO" id="GO:0009117">
    <property type="term" value="P:nucleotide metabolic process"/>
    <property type="evidence" value="ECO:0007669"/>
    <property type="project" value="InterPro"/>
</dbReference>
<dbReference type="Pfam" id="PF06437">
    <property type="entry name" value="ISN1"/>
    <property type="match status" value="3"/>
</dbReference>
<organism evidence="7 8">
    <name type="scientific">Diversispora eburnea</name>
    <dbReference type="NCBI Taxonomy" id="1213867"/>
    <lineage>
        <taxon>Eukaryota</taxon>
        <taxon>Fungi</taxon>
        <taxon>Fungi incertae sedis</taxon>
        <taxon>Mucoromycota</taxon>
        <taxon>Glomeromycotina</taxon>
        <taxon>Glomeromycetes</taxon>
        <taxon>Diversisporales</taxon>
        <taxon>Diversisporaceae</taxon>
        <taxon>Diversispora</taxon>
    </lineage>
</organism>
<dbReference type="SUPFAM" id="SSF103506">
    <property type="entry name" value="Mitochondrial carrier"/>
    <property type="match status" value="1"/>
</dbReference>
<evidence type="ECO:0000313" key="8">
    <source>
        <dbReference type="Proteomes" id="UP000789706"/>
    </source>
</evidence>
<dbReference type="InterPro" id="IPR009453">
    <property type="entry name" value="ISN1"/>
</dbReference>
<keyword evidence="6" id="KW-0813">Transport</keyword>
<keyword evidence="3" id="KW-1133">Transmembrane helix</keyword>
<dbReference type="SUPFAM" id="SSF56784">
    <property type="entry name" value="HAD-like"/>
    <property type="match status" value="1"/>
</dbReference>
<dbReference type="GO" id="GO:0008253">
    <property type="term" value="F:5'-nucleotidase activity"/>
    <property type="evidence" value="ECO:0007669"/>
    <property type="project" value="InterPro"/>
</dbReference>